<dbReference type="PANTHER" id="PTHR15682:SF2">
    <property type="entry name" value="UNHEALTHY RIBOSOME BIOGENESIS PROTEIN 2 HOMOLOG"/>
    <property type="match status" value="1"/>
</dbReference>
<dbReference type="Proteomes" id="UP000266272">
    <property type="component" value="Unassembled WGS sequence"/>
</dbReference>
<sequence>MVRFYSSFFIIGRVDLKLTCDEKGKLDLIKTVRGLDQNGSGGNGENLQALWNNLTESSNHQFHAAEESALRWLLKSMNGPSPEAETLRRYPLTWTILDFVFQKIPLFSLAKSLADRKFVAVLQQTLKDASNPSEESGSSSPKRKRSLAPRYALDDLKGLEGCLATGQVVFNALKSLLDRLENNAVGSRDRIGAEHIKSLFSTSAVEAATLSSSFFIVCVLLLASDVCGDVEGKENWVVTISKIWDLHLQGDSDALEIATHLFRPVAAILRQLEPSIQGQKRQKPTINETLATRWSADLQKFMHRNFILPARAFFWNRQDFEIVTRALDMSNDKTRTSAPTLYFLAAGIPNLSTESDMRRVNTMWMNRIFKAVEEQIRTKPDRNILMKQILAQAVGKSLTIDAGDLRQICRNYGLGSEIDWSLLANAATCNPDIFQMSEEGTALLDEICIQSIGKPSSPDAYKDQLDLIAAIKKSFQTRRDLSGFLRLWFSQLCLTEKRKLVTDSPWFDIGRKGDGEGSISSLIQSELSPHQLLAIIEWLAGQESGSYPQSLCLFTGAIAQGLHSESFIDAVGLKLFDLVSQLKSSSKTALKWRVVSKTISWAPLEERNNVWMQVKDQLSKLLRKGTIKSAETFEALKCCYQAWDSMSQDEETVDEPAKLVEKFTKRLVEEIASNDILEVTKLSSSFDLGIKSEFEEELALQQYLAWYILGSSRFYRLYSRRADEIPLLETASSAKNASPSGLHALWSALLSNDANLNDAKLTRKLLDRLIIALAESEKEKGWPGEQGQLWIRTLCSVPLEAFSRAQREQIMSILDKRRKEMIKSPKRVSLEGWKLVLDLVSKMMARPTFYEGMQFSNIVDLADAISSLSFEEAINDETLLELVERYFAMASTIVRQMSDNFDERSAKYFSESLKFVESCGTEETKSDPLSLPALRVTLLKALVVELSRSSTLQSQPSLSQLQQNAKDALTQHIAAALGEFITNKKLLSNHDNLKDLGLFAAMHAAEAMDDAAGLSQHKSSTIRKLEKRSKEAVNAGDLRAWKIQIFLHTYLANEMEDPRPTEFTGLASLPSKARESLLREYVMAIIANADVPVVSGYLKELISKFTEGYDTDGQALAIQHVVGHLIERTDLHGKGEGVDLSAAHSDLTLSLLKKSPNLIYTCQTVQTLLEKKPQAMGQWNIEVTLSTVCDLALAKSANGPTVPFTWLCKLVGTIIKKHRLRLEGHHHLLLTTVQALLNSLISRQPKSTADGTTQESMARLYGRLITLVCEPTAGAVSRSQHQNALDSATDAAKRSAGRHMYLVLMQYVKLQLEGDVPREVREALEPAMNSIFDVTPPEVRKILNDAMDASGRAILREMFKRYVKFGKWSGV</sequence>
<dbReference type="GO" id="GO:0005730">
    <property type="term" value="C:nucleolus"/>
    <property type="evidence" value="ECO:0007669"/>
    <property type="project" value="TreeGrafter"/>
</dbReference>
<dbReference type="InterPro" id="IPR018849">
    <property type="entry name" value="Urb2/Npa2_C"/>
</dbReference>
<comment type="caution">
    <text evidence="2">The sequence shown here is derived from an EMBL/GenBank/DDBJ whole genome shotgun (WGS) entry which is preliminary data.</text>
</comment>
<evidence type="ECO:0000259" key="1">
    <source>
        <dbReference type="Pfam" id="PF10441"/>
    </source>
</evidence>
<evidence type="ECO:0000313" key="3">
    <source>
        <dbReference type="Proteomes" id="UP000266272"/>
    </source>
</evidence>
<gene>
    <name evidence="2" type="ORF">TARUN_7072</name>
</gene>
<reference evidence="2 3" key="1">
    <citation type="journal article" date="2018" name="PLoS Pathog.">
        <title>Evolution of structural diversity of trichothecenes, a family of toxins produced by plant pathogenic and entomopathogenic fungi.</title>
        <authorList>
            <person name="Proctor R.H."/>
            <person name="McCormick S.P."/>
            <person name="Kim H.S."/>
            <person name="Cardoza R.E."/>
            <person name="Stanley A.M."/>
            <person name="Lindo L."/>
            <person name="Kelly A."/>
            <person name="Brown D.W."/>
            <person name="Lee T."/>
            <person name="Vaughan M.M."/>
            <person name="Alexander N.J."/>
            <person name="Busman M."/>
            <person name="Gutierrez S."/>
        </authorList>
    </citation>
    <scope>NUCLEOTIDE SEQUENCE [LARGE SCALE GENOMIC DNA]</scope>
    <source>
        <strain evidence="2 3">IBT 40837</strain>
    </source>
</reference>
<name>A0A395NGB5_TRIAR</name>
<protein>
    <submittedName>
        <fullName evidence="2">Nucleolar 27s pre-rrna processing</fullName>
    </submittedName>
</protein>
<dbReference type="OrthoDB" id="160374at2759"/>
<dbReference type="PANTHER" id="PTHR15682">
    <property type="entry name" value="UNHEALTHY RIBOSOME BIOGENESIS PROTEIN 2 HOMOLOG"/>
    <property type="match status" value="1"/>
</dbReference>
<evidence type="ECO:0000313" key="2">
    <source>
        <dbReference type="EMBL" id="RFU75172.1"/>
    </source>
</evidence>
<dbReference type="Pfam" id="PF10441">
    <property type="entry name" value="Urb2"/>
    <property type="match status" value="1"/>
</dbReference>
<accession>A0A395NGB5</accession>
<dbReference type="STRING" id="490622.A0A395NGB5"/>
<dbReference type="GO" id="GO:0042254">
    <property type="term" value="P:ribosome biogenesis"/>
    <property type="evidence" value="ECO:0007669"/>
    <property type="project" value="TreeGrafter"/>
</dbReference>
<proteinExistence type="predicted"/>
<keyword evidence="3" id="KW-1185">Reference proteome</keyword>
<feature type="domain" description="Nucleolar 27S pre-rRNA processing Urb2/Npa2 C-terminal" evidence="1">
    <location>
        <begin position="1161"/>
        <end position="1370"/>
    </location>
</feature>
<dbReference type="EMBL" id="PXOA01000463">
    <property type="protein sequence ID" value="RFU75172.1"/>
    <property type="molecule type" value="Genomic_DNA"/>
</dbReference>
<dbReference type="InterPro" id="IPR052609">
    <property type="entry name" value="Ribosome_Biogenesis_Reg"/>
</dbReference>
<organism evidence="2 3">
    <name type="scientific">Trichoderma arundinaceum</name>
    <dbReference type="NCBI Taxonomy" id="490622"/>
    <lineage>
        <taxon>Eukaryota</taxon>
        <taxon>Fungi</taxon>
        <taxon>Dikarya</taxon>
        <taxon>Ascomycota</taxon>
        <taxon>Pezizomycotina</taxon>
        <taxon>Sordariomycetes</taxon>
        <taxon>Hypocreomycetidae</taxon>
        <taxon>Hypocreales</taxon>
        <taxon>Hypocreaceae</taxon>
        <taxon>Trichoderma</taxon>
    </lineage>
</organism>